<dbReference type="PANTHER" id="PTHR11953">
    <property type="entry name" value="EXOSOME COMPLEX COMPONENT"/>
    <property type="match status" value="1"/>
</dbReference>
<evidence type="ECO:0000256" key="3">
    <source>
        <dbReference type="ARBA" id="ARBA00022555"/>
    </source>
</evidence>
<dbReference type="EC" id="2.7.7.56" evidence="6"/>
<dbReference type="Gene3D" id="3.30.230.70">
    <property type="entry name" value="GHMP Kinase, N-terminal domain"/>
    <property type="match status" value="1"/>
</dbReference>
<evidence type="ECO:0000256" key="1">
    <source>
        <dbReference type="ARBA" id="ARBA00006678"/>
    </source>
</evidence>
<dbReference type="InterPro" id="IPR036345">
    <property type="entry name" value="ExoRNase_PH_dom2_sf"/>
</dbReference>
<dbReference type="InterPro" id="IPR015847">
    <property type="entry name" value="ExoRNase_PH_dom2"/>
</dbReference>
<feature type="domain" description="Exoribonuclease phosphorolytic" evidence="7">
    <location>
        <begin position="17"/>
        <end position="145"/>
    </location>
</feature>
<dbReference type="InterPro" id="IPR027408">
    <property type="entry name" value="PNPase/RNase_PH_dom_sf"/>
</dbReference>
<dbReference type="GO" id="GO:0009022">
    <property type="term" value="F:tRNA nucleotidyltransferase activity"/>
    <property type="evidence" value="ECO:0007669"/>
    <property type="project" value="UniProtKB-UniRule"/>
</dbReference>
<feature type="binding site" evidence="6">
    <location>
        <begin position="129"/>
        <end position="131"/>
    </location>
    <ligand>
        <name>phosphate</name>
        <dbReference type="ChEBI" id="CHEBI:43474"/>
        <note>substrate</note>
    </ligand>
</feature>
<keyword evidence="4 6" id="KW-0819">tRNA processing</keyword>
<keyword evidence="2 6" id="KW-0698">rRNA processing</keyword>
<comment type="function">
    <text evidence="6">Phosphorolytic 3'-5' exoribonuclease that plays an important role in tRNA 3'-end maturation. Removes nucleotide residues following the 3'-CCA terminus of tRNAs; can also add nucleotides to the ends of RNA molecules by using nucleoside diphosphates as substrates, but this may not be physiologically important. Probably plays a role in initiation of 16S rRNA degradation (leading to ribosome degradation) during starvation.</text>
</comment>
<dbReference type="FunFam" id="3.30.230.70:FF:000003">
    <property type="entry name" value="Ribonuclease PH"/>
    <property type="match status" value="1"/>
</dbReference>
<evidence type="ECO:0000259" key="8">
    <source>
        <dbReference type="Pfam" id="PF03725"/>
    </source>
</evidence>
<comment type="subunit">
    <text evidence="6">Homohexameric ring arranged as a trimer of dimers.</text>
</comment>
<evidence type="ECO:0000256" key="4">
    <source>
        <dbReference type="ARBA" id="ARBA00022694"/>
    </source>
</evidence>
<keyword evidence="6 9" id="KW-0808">Transferase</keyword>
<gene>
    <name evidence="6" type="primary">rph</name>
    <name evidence="9" type="ORF">ENP34_05645</name>
</gene>
<name>A0A831TFI8_9BACT</name>
<dbReference type="GO" id="GO:0016075">
    <property type="term" value="P:rRNA catabolic process"/>
    <property type="evidence" value="ECO:0007669"/>
    <property type="project" value="UniProtKB-UniRule"/>
</dbReference>
<dbReference type="SUPFAM" id="SSF54211">
    <property type="entry name" value="Ribosomal protein S5 domain 2-like"/>
    <property type="match status" value="1"/>
</dbReference>
<evidence type="ECO:0000256" key="5">
    <source>
        <dbReference type="ARBA" id="ARBA00022884"/>
    </source>
</evidence>
<dbReference type="Pfam" id="PF01138">
    <property type="entry name" value="RNase_PH"/>
    <property type="match status" value="1"/>
</dbReference>
<sequence>MTQTQRRSRPNDRRNDELRRIQIIPGYLPYAEGSAFIALGDTHVICAATLEQRVPNFLLGSGRGWVTAEYGMLPRSSRERIPRERSGPGGRTAEIQRLIGRSLRAAVDLEALGERMIIIDCDVLRADGGTRTAAITGGWVALYQALQGLVAEGILPRLPIVRQVAAVSVGVVAGEARLDLQYEEDSTAEVDMNVVMTDRGELVEIQGTAETTPFGRSRLDELLDLAERGIGELMAIQRSALGIE</sequence>
<comment type="catalytic activity">
    <reaction evidence="6">
        <text>tRNA(n+1) + phosphate = tRNA(n) + a ribonucleoside 5'-diphosphate</text>
        <dbReference type="Rhea" id="RHEA:10628"/>
        <dbReference type="Rhea" id="RHEA-COMP:17343"/>
        <dbReference type="Rhea" id="RHEA-COMP:17344"/>
        <dbReference type="ChEBI" id="CHEBI:43474"/>
        <dbReference type="ChEBI" id="CHEBI:57930"/>
        <dbReference type="ChEBI" id="CHEBI:173114"/>
        <dbReference type="EC" id="2.7.7.56"/>
    </reaction>
</comment>
<dbReference type="InterPro" id="IPR002381">
    <property type="entry name" value="RNase_PH_bac-type"/>
</dbReference>
<evidence type="ECO:0000256" key="6">
    <source>
        <dbReference type="HAMAP-Rule" id="MF_00564"/>
    </source>
</evidence>
<comment type="similarity">
    <text evidence="1 6">Belongs to the RNase PH family.</text>
</comment>
<dbReference type="GO" id="GO:0031125">
    <property type="term" value="P:rRNA 3'-end processing"/>
    <property type="evidence" value="ECO:0007669"/>
    <property type="project" value="UniProtKB-ARBA"/>
</dbReference>
<keyword evidence="6 9" id="KW-0548">Nucleotidyltransferase</keyword>
<dbReference type="GO" id="GO:0008033">
    <property type="term" value="P:tRNA processing"/>
    <property type="evidence" value="ECO:0007669"/>
    <property type="project" value="UniProtKB-UniRule"/>
</dbReference>
<evidence type="ECO:0000259" key="7">
    <source>
        <dbReference type="Pfam" id="PF01138"/>
    </source>
</evidence>
<keyword evidence="5" id="KW-0694">RNA-binding</keyword>
<dbReference type="Pfam" id="PF03725">
    <property type="entry name" value="RNase_PH_C"/>
    <property type="match status" value="1"/>
</dbReference>
<feature type="domain" description="Exoribonuclease phosphorolytic" evidence="8">
    <location>
        <begin position="164"/>
        <end position="228"/>
    </location>
</feature>
<evidence type="ECO:0000313" key="9">
    <source>
        <dbReference type="EMBL" id="HEG90906.1"/>
    </source>
</evidence>
<evidence type="ECO:0000256" key="2">
    <source>
        <dbReference type="ARBA" id="ARBA00022552"/>
    </source>
</evidence>
<proteinExistence type="inferred from homology"/>
<dbReference type="AlphaFoldDB" id="A0A831TFI8"/>
<dbReference type="InterPro" id="IPR001247">
    <property type="entry name" value="ExoRNase_PH_dom1"/>
</dbReference>
<dbReference type="EMBL" id="DSIY01000139">
    <property type="protein sequence ID" value="HEG90906.1"/>
    <property type="molecule type" value="Genomic_DNA"/>
</dbReference>
<dbReference type="PANTHER" id="PTHR11953:SF0">
    <property type="entry name" value="EXOSOME COMPLEX COMPONENT RRP41"/>
    <property type="match status" value="1"/>
</dbReference>
<dbReference type="HAMAP" id="MF_00564">
    <property type="entry name" value="RNase_PH"/>
    <property type="match status" value="1"/>
</dbReference>
<comment type="caution">
    <text evidence="9">The sequence shown here is derived from an EMBL/GenBank/DDBJ whole genome shotgun (WGS) entry which is preliminary data.</text>
</comment>
<dbReference type="InterPro" id="IPR050080">
    <property type="entry name" value="RNase_PH"/>
</dbReference>
<reference evidence="9" key="1">
    <citation type="journal article" date="2020" name="mSystems">
        <title>Genome- and Community-Level Interaction Insights into Carbon Utilization and Element Cycling Functions of Hydrothermarchaeota in Hydrothermal Sediment.</title>
        <authorList>
            <person name="Zhou Z."/>
            <person name="Liu Y."/>
            <person name="Xu W."/>
            <person name="Pan J."/>
            <person name="Luo Z.H."/>
            <person name="Li M."/>
        </authorList>
    </citation>
    <scope>NUCLEOTIDE SEQUENCE [LARGE SCALE GENOMIC DNA]</scope>
    <source>
        <strain evidence="9">SpSt-210</strain>
    </source>
</reference>
<dbReference type="GO" id="GO:0000175">
    <property type="term" value="F:3'-5'-RNA exonuclease activity"/>
    <property type="evidence" value="ECO:0007669"/>
    <property type="project" value="UniProtKB-UniRule"/>
</dbReference>
<dbReference type="NCBIfam" id="TIGR01966">
    <property type="entry name" value="RNasePH"/>
    <property type="match status" value="1"/>
</dbReference>
<dbReference type="SUPFAM" id="SSF55666">
    <property type="entry name" value="Ribonuclease PH domain 2-like"/>
    <property type="match status" value="1"/>
</dbReference>
<protein>
    <recommendedName>
        <fullName evidence="6">Ribonuclease PH</fullName>
        <shortName evidence="6">RNase PH</shortName>
        <ecNumber evidence="6">2.7.7.56</ecNumber>
    </recommendedName>
    <alternativeName>
        <fullName evidence="6">tRNA nucleotidyltransferase</fullName>
    </alternativeName>
</protein>
<feature type="binding site" evidence="6">
    <location>
        <position position="91"/>
    </location>
    <ligand>
        <name>phosphate</name>
        <dbReference type="ChEBI" id="CHEBI:43474"/>
        <note>substrate</note>
    </ligand>
</feature>
<dbReference type="InterPro" id="IPR020568">
    <property type="entry name" value="Ribosomal_Su5_D2-typ_SF"/>
</dbReference>
<keyword evidence="3 6" id="KW-0820">tRNA-binding</keyword>
<dbReference type="GO" id="GO:0000049">
    <property type="term" value="F:tRNA binding"/>
    <property type="evidence" value="ECO:0007669"/>
    <property type="project" value="UniProtKB-UniRule"/>
</dbReference>
<accession>A0A831TFI8</accession>
<organism evidence="9">
    <name type="scientific">Thermorudis peleae</name>
    <dbReference type="NCBI Taxonomy" id="1382356"/>
    <lineage>
        <taxon>Bacteria</taxon>
        <taxon>Pseudomonadati</taxon>
        <taxon>Thermomicrobiota</taxon>
        <taxon>Thermomicrobia</taxon>
        <taxon>Thermomicrobia incertae sedis</taxon>
        <taxon>Thermorudis</taxon>
    </lineage>
</organism>